<feature type="compositionally biased region" description="Polar residues" evidence="12">
    <location>
        <begin position="519"/>
        <end position="539"/>
    </location>
</feature>
<dbReference type="Pfam" id="PF05637">
    <property type="entry name" value="Glyco_transf_34"/>
    <property type="match status" value="1"/>
</dbReference>
<keyword evidence="8" id="KW-0333">Golgi apparatus</keyword>
<evidence type="ECO:0000256" key="2">
    <source>
        <dbReference type="ARBA" id="ARBA00005664"/>
    </source>
</evidence>
<feature type="binding site" description="axial binding residue" evidence="11">
    <location>
        <position position="447"/>
    </location>
    <ligand>
        <name>heme</name>
        <dbReference type="ChEBI" id="CHEBI:30413"/>
    </ligand>
    <ligandPart>
        <name>Fe</name>
        <dbReference type="ChEBI" id="CHEBI:18248"/>
    </ligandPart>
</feature>
<accession>A0A9E7EDP7</accession>
<evidence type="ECO:0000256" key="5">
    <source>
        <dbReference type="ARBA" id="ARBA00022692"/>
    </source>
</evidence>
<reference evidence="14" key="1">
    <citation type="submission" date="2022-05" db="EMBL/GenBank/DDBJ databases">
        <title>The Musa troglodytarum L. genome provides insights into the mechanism of non-climacteric behaviour and enrichment of carotenoids.</title>
        <authorList>
            <person name="Wang J."/>
        </authorList>
    </citation>
    <scope>NUCLEOTIDE SEQUENCE</scope>
    <source>
        <tissue evidence="14">Leaf</tissue>
    </source>
</reference>
<dbReference type="GO" id="GO:0020037">
    <property type="term" value="F:heme binding"/>
    <property type="evidence" value="ECO:0007669"/>
    <property type="project" value="InterPro"/>
</dbReference>
<dbReference type="Gene3D" id="1.10.630.10">
    <property type="entry name" value="Cytochrome P450"/>
    <property type="match status" value="1"/>
</dbReference>
<dbReference type="GO" id="GO:0000139">
    <property type="term" value="C:Golgi membrane"/>
    <property type="evidence" value="ECO:0007669"/>
    <property type="project" value="UniProtKB-SubCell"/>
</dbReference>
<dbReference type="GO" id="GO:0016705">
    <property type="term" value="F:oxidoreductase activity, acting on paired donors, with incorporation or reduction of molecular oxygen"/>
    <property type="evidence" value="ECO:0007669"/>
    <property type="project" value="InterPro"/>
</dbReference>
<comment type="similarity">
    <text evidence="2">Belongs to the glycosyltransferase 34 family.</text>
</comment>
<dbReference type="EMBL" id="CP097502">
    <property type="protein sequence ID" value="URD74515.1"/>
    <property type="molecule type" value="Genomic_DNA"/>
</dbReference>
<dbReference type="Pfam" id="PF00067">
    <property type="entry name" value="p450"/>
    <property type="match status" value="1"/>
</dbReference>
<dbReference type="PANTHER" id="PTHR31311:SF44">
    <property type="entry name" value="GLYCOSYLTRANSFERASE 2-RELATED"/>
    <property type="match status" value="1"/>
</dbReference>
<keyword evidence="7 13" id="KW-1133">Transmembrane helix</keyword>
<dbReference type="PANTHER" id="PTHR31311">
    <property type="entry name" value="XYLOGLUCAN 6-XYLOSYLTRANSFERASE 5-RELATED-RELATED"/>
    <property type="match status" value="1"/>
</dbReference>
<sequence length="1011" mass="113918">MSPWEDMEEVVEACRSRFSLLFFSLAAVVVLLAMVLKVLRSMPWWCGCPVCEAYVTNSWAARFDNLCDWYTHLLRESPTRTIHIHVLRNTVTANPDNVEHMLRARFDNYPKGKPFSAILGDLLGRGIFNVDGDAWRFQRKMASAELRGASVRFFASCAVAAEVRGRLLPLLDVACGGGRVLDLQDVFRRFAFDSMCKISFGLDPGCLELSLPMSDFAAAFDKASWLSAWRATATMPLVWKAKRLLNWGSERELGEAIGLVNLLAKELIRQRRKLGFSSNHDLLSRFMACVDDDKYLRDIIISFLLAGRDTVASVLTCFFFLLSRHPDVRSAIRDEIDRVVERDAVTASHDQLRDLQYVHAAIYESMRLYPPVQFDSKFCLEDDVLPDGTAVTRGTRLTYHAYAMGRMEELWGRDCSEFRPQRWLKNGAFNPESPYKYPVFQGGVRVCLGKEMALMEMKTVIAAVVRQFDVEVISADEGGGENRPPKFAPGLTASLKGGLPVRVRRREGSSAEPRRGASFRQNQSVDGTGSRPNRRSPTSDPKRPAMGHEATGFRPPTAARDRPDAGAAAPRSRLPRRRQIRKTFNNLKVTILCGVVTILVLRGTVGIGNLAGSGGDAFAADQKVVEDIDRILREILSDSDPDDEDQIPSGFNSTTATALNDTSSDALFAAAAANYTLGPKIFDWDVQRRRWLAENPGFPSQTPAGKPRILLVTGSPPNPCDNPIGDHYLLKGTKNKIDYCRLHGIEIVYNMAHLDRELAGYWAKLPLIRRLMLSHPEVEWIWWMDSDALFTDMAFEIPLDRYAAHNLVVHGYPDLIFEKHSWIGLNTGSFLLRNCQWSLDLLDAWAPMGPKGPIRDEAGKMLTANLKGRPAFEADDQSALIYLLLSQQNRWGDKIYIENSYYLHGYWAGLVDRYEEMMEKYHPGLGDERWPFVTHFVGCKPCGSYGDYPVERCLRSLERAFNFADNQVLRMYGFAHGNLASPKIRRTEKQTAKPLEFLDQLNLEARVETRG</sequence>
<dbReference type="EMBL" id="CP097502">
    <property type="protein sequence ID" value="URD74514.1"/>
    <property type="molecule type" value="Genomic_DNA"/>
</dbReference>
<name>A0A9E7EDP7_9LILI</name>
<keyword evidence="11" id="KW-0479">Metal-binding</keyword>
<organism evidence="14 15">
    <name type="scientific">Musa troglodytarum</name>
    <name type="common">fe'i banana</name>
    <dbReference type="NCBI Taxonomy" id="320322"/>
    <lineage>
        <taxon>Eukaryota</taxon>
        <taxon>Viridiplantae</taxon>
        <taxon>Streptophyta</taxon>
        <taxon>Embryophyta</taxon>
        <taxon>Tracheophyta</taxon>
        <taxon>Spermatophyta</taxon>
        <taxon>Magnoliopsida</taxon>
        <taxon>Liliopsida</taxon>
        <taxon>Zingiberales</taxon>
        <taxon>Musaceae</taxon>
        <taxon>Musa</taxon>
    </lineage>
</organism>
<keyword evidence="6" id="KW-0735">Signal-anchor</keyword>
<dbReference type="GO" id="GO:0005768">
    <property type="term" value="C:endosome"/>
    <property type="evidence" value="ECO:0007669"/>
    <property type="project" value="TreeGrafter"/>
</dbReference>
<evidence type="ECO:0000313" key="14">
    <source>
        <dbReference type="EMBL" id="URD74517.1"/>
    </source>
</evidence>
<dbReference type="SUPFAM" id="SSF48264">
    <property type="entry name" value="Cytochrome P450"/>
    <property type="match status" value="1"/>
</dbReference>
<evidence type="ECO:0000256" key="6">
    <source>
        <dbReference type="ARBA" id="ARBA00022968"/>
    </source>
</evidence>
<evidence type="ECO:0000256" key="13">
    <source>
        <dbReference type="SAM" id="Phobius"/>
    </source>
</evidence>
<dbReference type="GO" id="GO:0005802">
    <property type="term" value="C:trans-Golgi network"/>
    <property type="evidence" value="ECO:0007669"/>
    <property type="project" value="TreeGrafter"/>
</dbReference>
<gene>
    <name evidence="14" type="ORF">MUK42_10150</name>
</gene>
<dbReference type="Proteomes" id="UP001055439">
    <property type="component" value="Chromosome 1"/>
</dbReference>
<comment type="cofactor">
    <cofactor evidence="11">
        <name>heme</name>
        <dbReference type="ChEBI" id="CHEBI:30413"/>
    </cofactor>
</comment>
<evidence type="ECO:0000256" key="1">
    <source>
        <dbReference type="ARBA" id="ARBA00004323"/>
    </source>
</evidence>
<dbReference type="GO" id="GO:0009969">
    <property type="term" value="P:xyloglucan biosynthetic process"/>
    <property type="evidence" value="ECO:0007669"/>
    <property type="project" value="TreeGrafter"/>
</dbReference>
<keyword evidence="15" id="KW-1185">Reference proteome</keyword>
<dbReference type="InterPro" id="IPR002401">
    <property type="entry name" value="Cyt_P450_E_grp-I"/>
</dbReference>
<dbReference type="FunFam" id="3.90.550.10:FF:000032">
    <property type="entry name" value="xyloglucan 6-xylosyltransferase 2"/>
    <property type="match status" value="1"/>
</dbReference>
<evidence type="ECO:0000256" key="10">
    <source>
        <dbReference type="ARBA" id="ARBA00023180"/>
    </source>
</evidence>
<feature type="compositionally biased region" description="Basic and acidic residues" evidence="12">
    <location>
        <begin position="506"/>
        <end position="515"/>
    </location>
</feature>
<evidence type="ECO:0000256" key="8">
    <source>
        <dbReference type="ARBA" id="ARBA00023034"/>
    </source>
</evidence>
<keyword evidence="9 13" id="KW-0472">Membrane</keyword>
<keyword evidence="11" id="KW-0349">Heme</keyword>
<dbReference type="AlphaFoldDB" id="A0A9E7EDP7"/>
<evidence type="ECO:0000256" key="7">
    <source>
        <dbReference type="ARBA" id="ARBA00022989"/>
    </source>
</evidence>
<protein>
    <submittedName>
        <fullName evidence="14">Cytochrome P450</fullName>
    </submittedName>
</protein>
<evidence type="ECO:0000256" key="4">
    <source>
        <dbReference type="ARBA" id="ARBA00022679"/>
    </source>
</evidence>
<dbReference type="InterPro" id="IPR029044">
    <property type="entry name" value="Nucleotide-diphossugar_trans"/>
</dbReference>
<dbReference type="EMBL" id="CP097502">
    <property type="protein sequence ID" value="URD74516.1"/>
    <property type="molecule type" value="Genomic_DNA"/>
</dbReference>
<keyword evidence="3" id="KW-0328">Glycosyltransferase</keyword>
<evidence type="ECO:0000313" key="15">
    <source>
        <dbReference type="Proteomes" id="UP001055439"/>
    </source>
</evidence>
<comment type="subcellular location">
    <subcellularLocation>
        <location evidence="1">Golgi apparatus membrane</location>
        <topology evidence="1">Single-pass type II membrane protein</topology>
    </subcellularLocation>
</comment>
<evidence type="ECO:0000256" key="9">
    <source>
        <dbReference type="ARBA" id="ARBA00023136"/>
    </source>
</evidence>
<keyword evidence="11" id="KW-0408">Iron</keyword>
<feature type="region of interest" description="Disordered" evidence="12">
    <location>
        <begin position="476"/>
        <end position="577"/>
    </location>
</feature>
<keyword evidence="10" id="KW-0325">Glycoprotein</keyword>
<dbReference type="GO" id="GO:0005506">
    <property type="term" value="F:iron ion binding"/>
    <property type="evidence" value="ECO:0007669"/>
    <property type="project" value="InterPro"/>
</dbReference>
<dbReference type="InterPro" id="IPR036396">
    <property type="entry name" value="Cyt_P450_sf"/>
</dbReference>
<evidence type="ECO:0000256" key="11">
    <source>
        <dbReference type="PIRSR" id="PIRSR602401-1"/>
    </source>
</evidence>
<evidence type="ECO:0000256" key="12">
    <source>
        <dbReference type="SAM" id="MobiDB-lite"/>
    </source>
</evidence>
<dbReference type="InterPro" id="IPR001128">
    <property type="entry name" value="Cyt_P450"/>
</dbReference>
<dbReference type="EMBL" id="CP097502">
    <property type="protein sequence ID" value="URD74517.1"/>
    <property type="molecule type" value="Genomic_DNA"/>
</dbReference>
<feature type="transmembrane region" description="Helical" evidence="13">
    <location>
        <begin position="20"/>
        <end position="39"/>
    </location>
</feature>
<dbReference type="PRINTS" id="PR00385">
    <property type="entry name" value="P450"/>
</dbReference>
<keyword evidence="5 13" id="KW-0812">Transmembrane</keyword>
<dbReference type="InterPro" id="IPR008630">
    <property type="entry name" value="Glyco_trans_34"/>
</dbReference>
<evidence type="ECO:0000256" key="3">
    <source>
        <dbReference type="ARBA" id="ARBA00022676"/>
    </source>
</evidence>
<keyword evidence="4" id="KW-0808">Transferase</keyword>
<dbReference type="PRINTS" id="PR00463">
    <property type="entry name" value="EP450I"/>
</dbReference>
<dbReference type="OrthoDB" id="1470350at2759"/>
<proteinExistence type="inferred from homology"/>
<dbReference type="EMBL" id="CP097502">
    <property type="protein sequence ID" value="URD74518.1"/>
    <property type="molecule type" value="Genomic_DNA"/>
</dbReference>
<dbReference type="CDD" id="cd11064">
    <property type="entry name" value="CYP86A"/>
    <property type="match status" value="1"/>
</dbReference>
<dbReference type="Gene3D" id="3.90.550.10">
    <property type="entry name" value="Spore Coat Polysaccharide Biosynthesis Protein SpsA, Chain A"/>
    <property type="match status" value="1"/>
</dbReference>
<dbReference type="GO" id="GO:0016758">
    <property type="term" value="F:hexosyltransferase activity"/>
    <property type="evidence" value="ECO:0007669"/>
    <property type="project" value="TreeGrafter"/>
</dbReference>
<dbReference type="GO" id="GO:0004497">
    <property type="term" value="F:monooxygenase activity"/>
    <property type="evidence" value="ECO:0007669"/>
    <property type="project" value="InterPro"/>
</dbReference>